<dbReference type="Proteomes" id="UP000046947">
    <property type="component" value="Unassembled WGS sequence"/>
</dbReference>
<evidence type="ECO:0000256" key="1">
    <source>
        <dbReference type="SAM" id="MobiDB-lite"/>
    </source>
</evidence>
<reference evidence="4 5" key="1">
    <citation type="submission" date="2015-03" db="EMBL/GenBank/DDBJ databases">
        <authorList>
            <consortium name="Pathogen Informatics"/>
        </authorList>
    </citation>
    <scope>NUCLEOTIDE SEQUENCE [LARGE SCALE GENOMIC DNA]</scope>
    <source>
        <strain evidence="2 4">H09601792</strain>
        <strain evidence="3 5">P00601463</strain>
    </source>
</reference>
<accession>A0A654TTV1</accession>
<proteinExistence type="predicted"/>
<dbReference type="AlphaFoldDB" id="A0A654TTV1"/>
<sequence length="173" mass="17943">MVSPNRLRVCSSRPVSPPRECSCLGGVSTTGAIPSGFAPGSEVKSSGERVLPYTPQPMPTPSSTDATNAAASKPNSVRFARDLSAGICAGALSTCRSATRRCRSPRVTALVAALTRSRCSSIESSPSRRASSRIRQASCRSLSLARVAVDTPRARGAPSHFATGTIVGVWLGI</sequence>
<evidence type="ECO:0000313" key="4">
    <source>
        <dbReference type="Proteomes" id="UP000046947"/>
    </source>
</evidence>
<dbReference type="EMBL" id="CHKL01000909">
    <property type="protein sequence ID" value="COX44468.1"/>
    <property type="molecule type" value="Genomic_DNA"/>
</dbReference>
<organism evidence="2 4">
    <name type="scientific">Mycobacterium tuberculosis</name>
    <dbReference type="NCBI Taxonomy" id="1773"/>
    <lineage>
        <taxon>Bacteria</taxon>
        <taxon>Bacillati</taxon>
        <taxon>Actinomycetota</taxon>
        <taxon>Actinomycetes</taxon>
        <taxon>Mycobacteriales</taxon>
        <taxon>Mycobacteriaceae</taxon>
        <taxon>Mycobacterium</taxon>
        <taxon>Mycobacterium tuberculosis complex</taxon>
    </lineage>
</organism>
<gene>
    <name evidence="2" type="ORF">ERS007688_04135</name>
    <name evidence="3" type="ORF">ERS007741_04402</name>
</gene>
<dbReference type="EMBL" id="CFOH01001097">
    <property type="protein sequence ID" value="CFE78803.1"/>
    <property type="molecule type" value="Genomic_DNA"/>
</dbReference>
<dbReference type="Proteomes" id="UP000048600">
    <property type="component" value="Unassembled WGS sequence"/>
</dbReference>
<evidence type="ECO:0000313" key="5">
    <source>
        <dbReference type="Proteomes" id="UP000048600"/>
    </source>
</evidence>
<name>A0A654TTV1_MYCTX</name>
<feature type="compositionally biased region" description="Polar residues" evidence="1">
    <location>
        <begin position="61"/>
        <end position="72"/>
    </location>
</feature>
<feature type="region of interest" description="Disordered" evidence="1">
    <location>
        <begin position="34"/>
        <end position="72"/>
    </location>
</feature>
<evidence type="ECO:0000313" key="2">
    <source>
        <dbReference type="EMBL" id="CFE78803.1"/>
    </source>
</evidence>
<protein>
    <submittedName>
        <fullName evidence="2">Uncharacterized protein</fullName>
    </submittedName>
</protein>
<evidence type="ECO:0000313" key="3">
    <source>
        <dbReference type="EMBL" id="COX44468.1"/>
    </source>
</evidence>